<dbReference type="GO" id="GO:0052912">
    <property type="term" value="F:23S rRNA (guanine(748)-N(1))-methyltransferase activity"/>
    <property type="evidence" value="ECO:0007669"/>
    <property type="project" value="UniProtKB-EC"/>
</dbReference>
<dbReference type="EMBL" id="CP046453">
    <property type="protein sequence ID" value="QGU04275.1"/>
    <property type="molecule type" value="Genomic_DNA"/>
</dbReference>
<feature type="binding site" evidence="1">
    <location>
        <position position="33"/>
    </location>
    <ligand>
        <name>Zn(2+)</name>
        <dbReference type="ChEBI" id="CHEBI:29105"/>
    </ligand>
</feature>
<evidence type="ECO:0000313" key="4">
    <source>
        <dbReference type="EMBL" id="QGU04275.1"/>
    </source>
</evidence>
<dbReference type="AlphaFoldDB" id="A0A6B8VYZ2"/>
<evidence type="ECO:0000256" key="1">
    <source>
        <dbReference type="PIRSR" id="PIRSR018249-1"/>
    </source>
</evidence>
<feature type="binding site" evidence="2">
    <location>
        <position position="196"/>
    </location>
    <ligand>
        <name>S-adenosyl-L-methionine</name>
        <dbReference type="ChEBI" id="CHEBI:59789"/>
    </ligand>
</feature>
<dbReference type="Pfam" id="PF13649">
    <property type="entry name" value="Methyltransf_25"/>
    <property type="match status" value="1"/>
</dbReference>
<feature type="binding site" evidence="2">
    <location>
        <begin position="108"/>
        <end position="109"/>
    </location>
    <ligand>
        <name>S-adenosyl-L-methionine</name>
        <dbReference type="ChEBI" id="CHEBI:59789"/>
    </ligand>
</feature>
<dbReference type="GO" id="GO:0046872">
    <property type="term" value="F:metal ion binding"/>
    <property type="evidence" value="ECO:0007669"/>
    <property type="project" value="UniProtKB-KW"/>
</dbReference>
<evidence type="ECO:0000256" key="2">
    <source>
        <dbReference type="PIRSR" id="PIRSR018249-2"/>
    </source>
</evidence>
<dbReference type="KEGG" id="ccoe:CETAM_05020"/>
<dbReference type="InterPro" id="IPR029063">
    <property type="entry name" value="SAM-dependent_MTases_sf"/>
</dbReference>
<dbReference type="Gene3D" id="3.40.50.150">
    <property type="entry name" value="Vaccinia Virus protein VP39"/>
    <property type="match status" value="1"/>
</dbReference>
<evidence type="ECO:0000313" key="5">
    <source>
        <dbReference type="Proteomes" id="UP000425178"/>
    </source>
</evidence>
<reference evidence="4 5" key="1">
    <citation type="journal article" date="2021" name="Int. J. Syst. Evol. Microbiol.">
        <title>Classification of three corynebacterial strains isolated from a small paddock in North Rhine-Westphalia: proposal of &lt;i&gt;Corynebacterium kalinowskii&lt;/i&gt; sp. nov., &lt;i&gt;Corynebacterium comes&lt;/i&gt; sp. nov. and &lt;i&gt;Corynebacterium occultum&lt;/i&gt; sp. nov.</title>
        <authorList>
            <person name="Schaffert L."/>
            <person name="Ruwe M."/>
            <person name="Milse J."/>
            <person name="Hanuschka K."/>
            <person name="Ortseifen V."/>
            <person name="Droste J."/>
            <person name="Brandt D."/>
            <person name="Schl L."/>
            <person name="Kutter Y."/>
            <person name="Vinke S."/>
            <person name="Vieh P."/>
            <person name="Jacob L."/>
            <person name="L N.C."/>
            <person name="Schulte-Berndt E."/>
            <person name="Hain C."/>
            <person name="Linder M."/>
            <person name="Schmidt P."/>
            <person name="Wollenschl L."/>
            <person name="Luttermann T."/>
            <person name="Thieme E."/>
            <person name="Hassa J."/>
            <person name="Haak M."/>
            <person name="Wittchen M."/>
            <person name="Mentz A."/>
            <person name="Persicke M."/>
            <person name="Busche T."/>
            <person name="R C."/>
        </authorList>
    </citation>
    <scope>NUCLEOTIDE SEQUENCE [LARGE SCALE GENOMIC DNA]</scope>
    <source>
        <strain evidence="4 5">2019</strain>
    </source>
</reference>
<evidence type="ECO:0000259" key="3">
    <source>
        <dbReference type="Pfam" id="PF13649"/>
    </source>
</evidence>
<proteinExistence type="predicted"/>
<dbReference type="Proteomes" id="UP000425178">
    <property type="component" value="Chromosome"/>
</dbReference>
<keyword evidence="2" id="KW-0949">S-adenosyl-L-methionine</keyword>
<feature type="binding site" evidence="2">
    <location>
        <position position="73"/>
    </location>
    <ligand>
        <name>S-adenosyl-L-methionine</name>
        <dbReference type="ChEBI" id="CHEBI:59789"/>
    </ligand>
</feature>
<name>A0A6B8VYZ2_9CORY</name>
<dbReference type="InterPro" id="IPR016718">
    <property type="entry name" value="rRNA_m1G-MeTrfase_A_prd"/>
</dbReference>
<accession>A0A6B8VYZ2</accession>
<organism evidence="4 5">
    <name type="scientific">Corynebacterium comes</name>
    <dbReference type="NCBI Taxonomy" id="2675218"/>
    <lineage>
        <taxon>Bacteria</taxon>
        <taxon>Bacillati</taxon>
        <taxon>Actinomycetota</taxon>
        <taxon>Actinomycetes</taxon>
        <taxon>Mycobacteriales</taxon>
        <taxon>Corynebacteriaceae</taxon>
        <taxon>Corynebacterium</taxon>
    </lineage>
</organism>
<protein>
    <submittedName>
        <fullName evidence="4">23S rRNA (Guanine(748)-N(1))-methyltransferase</fullName>
        <ecNumber evidence="4">2.1.1.188</ecNumber>
    </submittedName>
</protein>
<keyword evidence="5" id="KW-1185">Reference proteome</keyword>
<dbReference type="CDD" id="cd02440">
    <property type="entry name" value="AdoMet_MTases"/>
    <property type="match status" value="1"/>
</dbReference>
<keyword evidence="1" id="KW-0862">Zinc</keyword>
<dbReference type="SUPFAM" id="SSF53335">
    <property type="entry name" value="S-adenosyl-L-methionine-dependent methyltransferases"/>
    <property type="match status" value="1"/>
</dbReference>
<dbReference type="PIRSF" id="PIRSF018249">
    <property type="entry name" value="MyrA_prd"/>
    <property type="match status" value="1"/>
</dbReference>
<keyword evidence="4" id="KW-0808">Transferase</keyword>
<gene>
    <name evidence="4" type="primary">rlmAII</name>
    <name evidence="4" type="ORF">CETAM_05020</name>
</gene>
<keyword evidence="1" id="KW-0479">Metal-binding</keyword>
<dbReference type="EC" id="2.1.1.188" evidence="4"/>
<dbReference type="InterPro" id="IPR041698">
    <property type="entry name" value="Methyltransf_25"/>
</dbReference>
<keyword evidence="4" id="KW-0489">Methyltransferase</keyword>
<dbReference type="RefSeq" id="WP_156227545.1">
    <property type="nucleotide sequence ID" value="NZ_CP046453.1"/>
</dbReference>
<sequence>MLSDIIDVLADPADGTPLSGVEDFTRLVSESGHSYDVARQGYVTLASGAGLRHQGDSMEMVLARETFLSRGHFAPFVEAVTAGVHDALDDAAVPDTALPVIAEIGAGTGYYLSHTLDDVEGSRGVGLDVSVHAARQLARCHPRVGAVVADVWEGLPMRDRSIDVITVVFAPRNAAEFARVLTEGGQAVFLTADRGHLAELRGPLGILDVEEGKIDRLVEQAKGHLTPVTEPTPIEFPIVLDRESIAAQIGMSPSARHIGAGELDRRIQALPETMAVTARAHLLRMGRA</sequence>
<feature type="domain" description="Methyltransferase" evidence="3">
    <location>
        <begin position="101"/>
        <end position="185"/>
    </location>
</feature>